<dbReference type="PANTHER" id="PTHR24321:SF8">
    <property type="entry name" value="ESTRADIOL 17-BETA-DEHYDROGENASE 8-RELATED"/>
    <property type="match status" value="1"/>
</dbReference>
<dbReference type="EMBL" id="CP015267">
    <property type="protein sequence ID" value="ASL14522.1"/>
    <property type="molecule type" value="Genomic_DNA"/>
</dbReference>
<evidence type="ECO:0000313" key="4">
    <source>
        <dbReference type="Proteomes" id="UP000198286"/>
    </source>
</evidence>
<keyword evidence="2" id="KW-0560">Oxidoreductase</keyword>
<dbReference type="Gene3D" id="3.40.50.720">
    <property type="entry name" value="NAD(P)-binding Rossmann-like Domain"/>
    <property type="match status" value="1"/>
</dbReference>
<accession>A0A220YB71</accession>
<dbReference type="STRING" id="222805.AN480_09860"/>
<dbReference type="Proteomes" id="UP000198286">
    <property type="component" value="Chromosome"/>
</dbReference>
<dbReference type="AlphaFoldDB" id="A0A220YB71"/>
<dbReference type="Pfam" id="PF13561">
    <property type="entry name" value="adh_short_C2"/>
    <property type="match status" value="1"/>
</dbReference>
<dbReference type="GO" id="GO:0016491">
    <property type="term" value="F:oxidoreductase activity"/>
    <property type="evidence" value="ECO:0007669"/>
    <property type="project" value="UniProtKB-KW"/>
</dbReference>
<comment type="similarity">
    <text evidence="1">Belongs to the short-chain dehydrogenases/reductases (SDR) family.</text>
</comment>
<dbReference type="PANTHER" id="PTHR24321">
    <property type="entry name" value="DEHYDROGENASES, SHORT CHAIN"/>
    <property type="match status" value="1"/>
</dbReference>
<dbReference type="InterPro" id="IPR002347">
    <property type="entry name" value="SDR_fam"/>
</dbReference>
<evidence type="ECO:0000256" key="2">
    <source>
        <dbReference type="ARBA" id="ARBA00023002"/>
    </source>
</evidence>
<dbReference type="SUPFAM" id="SSF51735">
    <property type="entry name" value="NAD(P)-binding Rossmann-fold domains"/>
    <property type="match status" value="1"/>
</dbReference>
<dbReference type="KEGG" id="mchi:AN480_09860"/>
<sequence length="201" mass="20557">MASSTVVLGAADGLARELADGLDGIVAAPGRGLASDITGAVVVVGTDATPRPSDAVGLSGEEWDHIVDGMMWSALAALQRARSALAPHGGRIVVVVPTIGMAGAAQLVAYTTAVEGIRAMAKSAARQWKPEGVSVNLVAAPLRLFAPEMDSFTAHLTVAVVHDDSTLLHTVVEAVKFLLRPDIDHLVGETIVADGGAVMLP</sequence>
<dbReference type="RefSeq" id="WP_042911314.1">
    <property type="nucleotide sequence ID" value="NZ_CP012885.2"/>
</dbReference>
<proteinExistence type="inferred from homology"/>
<reference evidence="3 4" key="1">
    <citation type="journal article" date="2017" name="Lancet Infect. Dis.">
        <title>Global outbreak of severe Mycobacterium chimaera disease after cardiac surgery: a molecular epidemiological study.</title>
        <authorList>
            <person name="van Ingen J."/>
            <person name="Kohl T."/>
            <person name="Kranzer K."/>
            <person name="Hasse B."/>
            <person name="Keller P."/>
            <person name="Szafranska A."/>
            <person name="Hillemann D."/>
            <person name="Chand M."/>
            <person name="Schreiber P."/>
            <person name="Sommerstein R."/>
            <person name="Berger C."/>
            <person name="Genoni M."/>
            <person name="Ruegg C."/>
            <person name="Troillet N."/>
            <person name="Widmer A.F."/>
            <person name="Becker S.L."/>
            <person name="Herrmann M."/>
            <person name="Eckmanns T."/>
            <person name="Haller S."/>
            <person name="Hoeller C."/>
            <person name="Debast S.B."/>
            <person name="Wolfhagen M.J."/>
            <person name="Hopman J."/>
            <person name="Kluytmans J."/>
            <person name="Langelaar M."/>
            <person name="Notermans D.W."/>
            <person name="ten Oever J."/>
            <person name="van den Barselaar P."/>
            <person name="Vonk A.B.A."/>
            <person name="Vos M.C."/>
            <person name="Ahmed N."/>
            <person name="Brown T."/>
            <person name="Crook D."/>
            <person name="Lamagni T."/>
            <person name="Phin N."/>
            <person name="Smith E.G."/>
            <person name="Zambon M."/>
            <person name="Serr A."/>
            <person name="Goetting T."/>
            <person name="Ebner W."/>
            <person name="Thuermer A."/>
            <person name="Utpatel C."/>
            <person name="Sproer C."/>
            <person name="Bunk B."/>
            <person name="Nubel U."/>
            <person name="Bloemberg G."/>
            <person name="Bottger E."/>
            <person name="Niemann S."/>
            <person name="Wagner D."/>
            <person name="Sax H."/>
        </authorList>
    </citation>
    <scope>NUCLEOTIDE SEQUENCE [LARGE SCALE GENOMIC DNA]</scope>
    <source>
        <strain evidence="3 4">ZUERICH-2</strain>
    </source>
</reference>
<organism evidence="3 4">
    <name type="scientific">Mycobacterium intracellulare subsp. chimaera</name>
    <dbReference type="NCBI Taxonomy" id="222805"/>
    <lineage>
        <taxon>Bacteria</taxon>
        <taxon>Bacillati</taxon>
        <taxon>Actinomycetota</taxon>
        <taxon>Actinomycetes</taxon>
        <taxon>Mycobacteriales</taxon>
        <taxon>Mycobacteriaceae</taxon>
        <taxon>Mycobacterium</taxon>
        <taxon>Mycobacterium avium complex (MAC)</taxon>
    </lineage>
</organism>
<evidence type="ECO:0000313" key="3">
    <source>
        <dbReference type="EMBL" id="ASL14522.1"/>
    </source>
</evidence>
<gene>
    <name evidence="3" type="ORF">MYCOZU2_02105</name>
</gene>
<name>A0A220YB71_MYCIT</name>
<evidence type="ECO:0000256" key="1">
    <source>
        <dbReference type="ARBA" id="ARBA00006484"/>
    </source>
</evidence>
<protein>
    <submittedName>
        <fullName evidence="3">Short-chain dehydrogenase/reductase SDR</fullName>
    </submittedName>
</protein>
<dbReference type="InterPro" id="IPR036291">
    <property type="entry name" value="NAD(P)-bd_dom_sf"/>
</dbReference>